<dbReference type="RefSeq" id="WP_258877434.1">
    <property type="nucleotide sequence ID" value="NZ_CP048914.1"/>
</dbReference>
<dbReference type="EMBL" id="CP048914">
    <property type="protein sequence ID" value="QMS85631.1"/>
    <property type="molecule type" value="Genomic_DNA"/>
</dbReference>
<evidence type="ECO:0000256" key="2">
    <source>
        <dbReference type="ARBA" id="ARBA00007634"/>
    </source>
</evidence>
<dbReference type="GO" id="GO:0070181">
    <property type="term" value="F:small ribosomal subunit rRNA binding"/>
    <property type="evidence" value="ECO:0007669"/>
    <property type="project" value="TreeGrafter"/>
</dbReference>
<evidence type="ECO:0000256" key="5">
    <source>
        <dbReference type="ARBA" id="ARBA00022980"/>
    </source>
</evidence>
<evidence type="ECO:0000313" key="10">
    <source>
        <dbReference type="Proteomes" id="UP000514720"/>
    </source>
</evidence>
<evidence type="ECO:0000256" key="7">
    <source>
        <dbReference type="ARBA" id="ARBA00035136"/>
    </source>
</evidence>
<dbReference type="GO" id="GO:0015935">
    <property type="term" value="C:small ribosomal subunit"/>
    <property type="evidence" value="ECO:0007669"/>
    <property type="project" value="TreeGrafter"/>
</dbReference>
<protein>
    <recommendedName>
        <fullName evidence="7 8">Small ribosomal subunit protein bS20</fullName>
    </recommendedName>
</protein>
<evidence type="ECO:0000313" key="9">
    <source>
        <dbReference type="EMBL" id="QMS85631.1"/>
    </source>
</evidence>
<dbReference type="Gene3D" id="1.20.58.110">
    <property type="entry name" value="Ribosomal protein S20"/>
    <property type="match status" value="1"/>
</dbReference>
<dbReference type="GO" id="GO:0005829">
    <property type="term" value="C:cytosol"/>
    <property type="evidence" value="ECO:0007669"/>
    <property type="project" value="TreeGrafter"/>
</dbReference>
<dbReference type="PANTHER" id="PTHR33398:SF1">
    <property type="entry name" value="SMALL RIBOSOMAL SUBUNIT PROTEIN BS20C"/>
    <property type="match status" value="1"/>
</dbReference>
<dbReference type="AlphaFoldDB" id="A0A7L7KS36"/>
<comment type="similarity">
    <text evidence="2 8">Belongs to the bacterial ribosomal protein bS20 family.</text>
</comment>
<dbReference type="InterPro" id="IPR002583">
    <property type="entry name" value="Ribosomal_bS20"/>
</dbReference>
<dbReference type="KEGG" id="xcl:G4Z02_07710"/>
<dbReference type="InterPro" id="IPR036510">
    <property type="entry name" value="Ribosomal_bS20_sf"/>
</dbReference>
<dbReference type="PANTHER" id="PTHR33398">
    <property type="entry name" value="30S RIBOSOMAL PROTEIN S20"/>
    <property type="match status" value="1"/>
</dbReference>
<keyword evidence="10" id="KW-1185">Reference proteome</keyword>
<dbReference type="GO" id="GO:0006412">
    <property type="term" value="P:translation"/>
    <property type="evidence" value="ECO:0007669"/>
    <property type="project" value="UniProtKB-UniRule"/>
</dbReference>
<dbReference type="Pfam" id="PF01649">
    <property type="entry name" value="Ribosomal_S20p"/>
    <property type="match status" value="1"/>
</dbReference>
<keyword evidence="4 8" id="KW-0694">RNA-binding</keyword>
<reference evidence="9 10" key="1">
    <citation type="submission" date="2020-02" db="EMBL/GenBank/DDBJ databases">
        <authorList>
            <person name="Zheng R.K."/>
            <person name="Sun C.M."/>
        </authorList>
    </citation>
    <scope>NUCLEOTIDE SEQUENCE [LARGE SCALE GENOMIC DNA]</scope>
    <source>
        <strain evidence="10">zrk13</strain>
    </source>
</reference>
<evidence type="ECO:0000256" key="4">
    <source>
        <dbReference type="ARBA" id="ARBA00022884"/>
    </source>
</evidence>
<dbReference type="SUPFAM" id="SSF46992">
    <property type="entry name" value="Ribosomal protein S20"/>
    <property type="match status" value="1"/>
</dbReference>
<evidence type="ECO:0000256" key="3">
    <source>
        <dbReference type="ARBA" id="ARBA00022730"/>
    </source>
</evidence>
<accession>A0A7L7KS36</accession>
<keyword evidence="5 8" id="KW-0689">Ribosomal protein</keyword>
<keyword evidence="3 8" id="KW-0699">rRNA-binding</keyword>
<dbReference type="NCBIfam" id="TIGR00029">
    <property type="entry name" value="S20"/>
    <property type="match status" value="1"/>
</dbReference>
<organism evidence="9 10">
    <name type="scientific">Candidatus Xianfuyuplasma coldseepsis</name>
    <dbReference type="NCBI Taxonomy" id="2782163"/>
    <lineage>
        <taxon>Bacteria</taxon>
        <taxon>Bacillati</taxon>
        <taxon>Mycoplasmatota</taxon>
        <taxon>Mollicutes</taxon>
        <taxon>Candidatus Izemoplasmatales</taxon>
        <taxon>Candidatus Izemoplasmataceae</taxon>
        <taxon>Candidatus Xianfuyuplasma</taxon>
    </lineage>
</organism>
<comment type="function">
    <text evidence="1 8">Binds directly to 16S ribosomal RNA.</text>
</comment>
<evidence type="ECO:0000256" key="6">
    <source>
        <dbReference type="ARBA" id="ARBA00023274"/>
    </source>
</evidence>
<dbReference type="FunFam" id="1.20.58.110:FF:000001">
    <property type="entry name" value="30S ribosomal protein S20"/>
    <property type="match status" value="1"/>
</dbReference>
<evidence type="ECO:0000256" key="1">
    <source>
        <dbReference type="ARBA" id="ARBA00003134"/>
    </source>
</evidence>
<proteinExistence type="inferred from homology"/>
<dbReference type="GO" id="GO:0003735">
    <property type="term" value="F:structural constituent of ribosome"/>
    <property type="evidence" value="ECO:0007669"/>
    <property type="project" value="InterPro"/>
</dbReference>
<name>A0A7L7KS36_9MOLU</name>
<dbReference type="HAMAP" id="MF_00500">
    <property type="entry name" value="Ribosomal_bS20"/>
    <property type="match status" value="1"/>
</dbReference>
<dbReference type="Proteomes" id="UP000514720">
    <property type="component" value="Chromosome"/>
</dbReference>
<sequence length="86" mass="9444">MANIKGQMKRNLTNEKRRLANASFKSGLKTAIKNVETSAAANDKSAATSNLSIAFQKLDKSVTKGIHHKNYVARQKSRLSKLVDSL</sequence>
<evidence type="ECO:0000256" key="8">
    <source>
        <dbReference type="HAMAP-Rule" id="MF_00500"/>
    </source>
</evidence>
<keyword evidence="6 8" id="KW-0687">Ribonucleoprotein</keyword>
<gene>
    <name evidence="8 9" type="primary">rpsT</name>
    <name evidence="9" type="ORF">G4Z02_07710</name>
</gene>